<dbReference type="SUPFAM" id="SSF81321">
    <property type="entry name" value="Family A G protein-coupled receptor-like"/>
    <property type="match status" value="1"/>
</dbReference>
<evidence type="ECO:0000256" key="3">
    <source>
        <dbReference type="ARBA" id="ARBA00022989"/>
    </source>
</evidence>
<keyword evidence="3 8" id="KW-1133">Transmembrane helix</keyword>
<sequence>MRRLEFPIVQRLTMVANKRNIHQYRVGTREVDLLYAKKLRCSSLYPSELFEQLLTVFTIVIQYVVPLAVISVTYGRIVRRIWERSDLGAVTANQHASRSKNKKKSIKMLLIVVIVFAICWMPLNLYHILTDLHPDTETFHYNATAFFVCHWIAISSTCYNPFIYCWLNEAFRAEIRAVFRCCCPMEVGIYPRDHHANDKMDTVSQSDSMSMHIKPKGIFLQREPTYLTQTKFASLSQAKSSRKNQVCSRNCPNGPCYCMAHRKWNSENPECEGLMAAPRVSGNISSFNE</sequence>
<dbReference type="InterPro" id="IPR000276">
    <property type="entry name" value="GPCR_Rhodpsn"/>
</dbReference>
<evidence type="ECO:0000256" key="7">
    <source>
        <dbReference type="ARBA" id="ARBA00023224"/>
    </source>
</evidence>
<evidence type="ECO:0000256" key="6">
    <source>
        <dbReference type="ARBA" id="ARBA00023170"/>
    </source>
</evidence>
<name>A0ABY7FHL5_MYAAR</name>
<dbReference type="PRINTS" id="PR00237">
    <property type="entry name" value="GPCRRHODOPSN"/>
</dbReference>
<dbReference type="Gene3D" id="1.20.1070.10">
    <property type="entry name" value="Rhodopsin 7-helix transmembrane proteins"/>
    <property type="match status" value="1"/>
</dbReference>
<feature type="transmembrane region" description="Helical" evidence="8">
    <location>
        <begin position="141"/>
        <end position="167"/>
    </location>
</feature>
<feature type="transmembrane region" description="Helical" evidence="8">
    <location>
        <begin position="108"/>
        <end position="129"/>
    </location>
</feature>
<feature type="transmembrane region" description="Helical" evidence="8">
    <location>
        <begin position="53"/>
        <end position="74"/>
    </location>
</feature>
<dbReference type="Pfam" id="PF00001">
    <property type="entry name" value="7tm_1"/>
    <property type="match status" value="1"/>
</dbReference>
<proteinExistence type="predicted"/>
<evidence type="ECO:0000313" key="9">
    <source>
        <dbReference type="EMBL" id="WAR21678.1"/>
    </source>
</evidence>
<keyword evidence="4" id="KW-0297">G-protein coupled receptor</keyword>
<evidence type="ECO:0000256" key="2">
    <source>
        <dbReference type="ARBA" id="ARBA00022692"/>
    </source>
</evidence>
<dbReference type="EMBL" id="CP111023">
    <property type="protein sequence ID" value="WAR21678.1"/>
    <property type="molecule type" value="Genomic_DNA"/>
</dbReference>
<organism evidence="9 10">
    <name type="scientific">Mya arenaria</name>
    <name type="common">Soft-shell clam</name>
    <dbReference type="NCBI Taxonomy" id="6604"/>
    <lineage>
        <taxon>Eukaryota</taxon>
        <taxon>Metazoa</taxon>
        <taxon>Spiralia</taxon>
        <taxon>Lophotrochozoa</taxon>
        <taxon>Mollusca</taxon>
        <taxon>Bivalvia</taxon>
        <taxon>Autobranchia</taxon>
        <taxon>Heteroconchia</taxon>
        <taxon>Euheterodonta</taxon>
        <taxon>Imparidentia</taxon>
        <taxon>Neoheterodontei</taxon>
        <taxon>Myida</taxon>
        <taxon>Myoidea</taxon>
        <taxon>Myidae</taxon>
        <taxon>Mya</taxon>
    </lineage>
</organism>
<keyword evidence="7" id="KW-0807">Transducer</keyword>
<gene>
    <name evidence="9" type="ORF">MAR_015652</name>
</gene>
<dbReference type="PANTHER" id="PTHR24235:SF29">
    <property type="entry name" value="GH23382P"/>
    <property type="match status" value="1"/>
</dbReference>
<evidence type="ECO:0000256" key="4">
    <source>
        <dbReference type="ARBA" id="ARBA00023040"/>
    </source>
</evidence>
<accession>A0ABY7FHL5</accession>
<evidence type="ECO:0000256" key="5">
    <source>
        <dbReference type="ARBA" id="ARBA00023136"/>
    </source>
</evidence>
<dbReference type="Proteomes" id="UP001164746">
    <property type="component" value="Chromosome 12"/>
</dbReference>
<evidence type="ECO:0000313" key="10">
    <source>
        <dbReference type="Proteomes" id="UP001164746"/>
    </source>
</evidence>
<keyword evidence="2 8" id="KW-0812">Transmembrane</keyword>
<evidence type="ECO:0000256" key="1">
    <source>
        <dbReference type="ARBA" id="ARBA00004141"/>
    </source>
</evidence>
<keyword evidence="10" id="KW-1185">Reference proteome</keyword>
<evidence type="ECO:0000256" key="8">
    <source>
        <dbReference type="SAM" id="Phobius"/>
    </source>
</evidence>
<keyword evidence="6" id="KW-0675">Receptor</keyword>
<keyword evidence="5 8" id="KW-0472">Membrane</keyword>
<protein>
    <submittedName>
        <fullName evidence="9">GPR83-like protein</fullName>
    </submittedName>
</protein>
<comment type="subcellular location">
    <subcellularLocation>
        <location evidence="1">Membrane</location>
        <topology evidence="1">Multi-pass membrane protein</topology>
    </subcellularLocation>
</comment>
<reference evidence="9" key="1">
    <citation type="submission" date="2022-11" db="EMBL/GenBank/DDBJ databases">
        <title>Centuries of genome instability and evolution in soft-shell clam transmissible cancer (bioRxiv).</title>
        <authorList>
            <person name="Hart S.F.M."/>
            <person name="Yonemitsu M.A."/>
            <person name="Giersch R.M."/>
            <person name="Beal B.F."/>
            <person name="Arriagada G."/>
            <person name="Davis B.W."/>
            <person name="Ostrander E.A."/>
            <person name="Goff S.P."/>
            <person name="Metzger M.J."/>
        </authorList>
    </citation>
    <scope>NUCLEOTIDE SEQUENCE</scope>
    <source>
        <strain evidence="9">MELC-2E11</strain>
        <tissue evidence="9">Siphon/mantle</tissue>
    </source>
</reference>
<dbReference type="PANTHER" id="PTHR24235">
    <property type="entry name" value="NEUROPEPTIDE Y RECEPTOR"/>
    <property type="match status" value="1"/>
</dbReference>